<dbReference type="Gene3D" id="1.10.10.10">
    <property type="entry name" value="Winged helix-like DNA-binding domain superfamily/Winged helix DNA-binding domain"/>
    <property type="match status" value="2"/>
</dbReference>
<feature type="region of interest" description="Disordered" evidence="1">
    <location>
        <begin position="126"/>
        <end position="159"/>
    </location>
</feature>
<protein>
    <recommendedName>
        <fullName evidence="4">MarR family transcriptional regulator</fullName>
    </recommendedName>
</protein>
<reference evidence="2 3" key="1">
    <citation type="submission" date="2018-08" db="EMBL/GenBank/DDBJ databases">
        <title>Isolation, diversity and antifungal activity of Actinobacteria from cow dung.</title>
        <authorList>
            <person name="Ling L."/>
        </authorList>
    </citation>
    <scope>NUCLEOTIDE SEQUENCE [LARGE SCALE GENOMIC DNA]</scope>
    <source>
        <strain evidence="2 3">NEAU-LLE</strain>
    </source>
</reference>
<sequence>MNSSEKNTARPFGFWITAIDRLMAERFATAFENEGLTRRDWRLLNVVAEGGDPHTPKIRRLAERGWITRTSGTWQLTDSGRAAKERLGAVVDGIRAQVSDVVTPEDYAVLTASLENIARAFGYEEGKPLPRRHRGHHRGHRHGGHGEHRFGPHGHGHHEHRAFEGAPFDGDRRGHGHWGHGRGHAPQVQHIHIHTH</sequence>
<evidence type="ECO:0008006" key="4">
    <source>
        <dbReference type="Google" id="ProtNLM"/>
    </source>
</evidence>
<proteinExistence type="predicted"/>
<organism evidence="2 3">
    <name type="scientific">Microbacterium bovistercoris</name>
    <dbReference type="NCBI Taxonomy" id="2293570"/>
    <lineage>
        <taxon>Bacteria</taxon>
        <taxon>Bacillati</taxon>
        <taxon>Actinomycetota</taxon>
        <taxon>Actinomycetes</taxon>
        <taxon>Micrococcales</taxon>
        <taxon>Microbacteriaceae</taxon>
        <taxon>Microbacterium</taxon>
    </lineage>
</organism>
<accession>A0A371NPG8</accession>
<comment type="caution">
    <text evidence="2">The sequence shown here is derived from an EMBL/GenBank/DDBJ whole genome shotgun (WGS) entry which is preliminary data.</text>
</comment>
<dbReference type="EMBL" id="QUAB01000048">
    <property type="protein sequence ID" value="REJ04040.1"/>
    <property type="molecule type" value="Genomic_DNA"/>
</dbReference>
<evidence type="ECO:0000313" key="2">
    <source>
        <dbReference type="EMBL" id="REJ04040.1"/>
    </source>
</evidence>
<dbReference type="OrthoDB" id="3697068at2"/>
<name>A0A371NPG8_9MICO</name>
<evidence type="ECO:0000256" key="1">
    <source>
        <dbReference type="SAM" id="MobiDB-lite"/>
    </source>
</evidence>
<dbReference type="InterPro" id="IPR036390">
    <property type="entry name" value="WH_DNA-bd_sf"/>
</dbReference>
<dbReference type="SUPFAM" id="SSF46785">
    <property type="entry name" value="Winged helix' DNA-binding domain"/>
    <property type="match status" value="1"/>
</dbReference>
<keyword evidence="3" id="KW-1185">Reference proteome</keyword>
<dbReference type="InterPro" id="IPR036388">
    <property type="entry name" value="WH-like_DNA-bd_sf"/>
</dbReference>
<feature type="compositionally biased region" description="Basic residues" evidence="1">
    <location>
        <begin position="129"/>
        <end position="143"/>
    </location>
</feature>
<dbReference type="AlphaFoldDB" id="A0A371NPG8"/>
<evidence type="ECO:0000313" key="3">
    <source>
        <dbReference type="Proteomes" id="UP000262172"/>
    </source>
</evidence>
<dbReference type="RefSeq" id="WP_116243558.1">
    <property type="nucleotide sequence ID" value="NZ_QUAB01000048.1"/>
</dbReference>
<gene>
    <name evidence="2" type="ORF">DY023_17175</name>
</gene>
<dbReference type="Proteomes" id="UP000262172">
    <property type="component" value="Unassembled WGS sequence"/>
</dbReference>